<organism evidence="6 7">
    <name type="scientific">Obba rivulosa</name>
    <dbReference type="NCBI Taxonomy" id="1052685"/>
    <lineage>
        <taxon>Eukaryota</taxon>
        <taxon>Fungi</taxon>
        <taxon>Dikarya</taxon>
        <taxon>Basidiomycota</taxon>
        <taxon>Agaricomycotina</taxon>
        <taxon>Agaricomycetes</taxon>
        <taxon>Polyporales</taxon>
        <taxon>Gelatoporiaceae</taxon>
        <taxon>Obba</taxon>
    </lineage>
</organism>
<dbReference type="Pfam" id="PF13848">
    <property type="entry name" value="Thioredoxin_6"/>
    <property type="match status" value="1"/>
</dbReference>
<dbReference type="GO" id="GO:0003756">
    <property type="term" value="F:protein disulfide isomerase activity"/>
    <property type="evidence" value="ECO:0007669"/>
    <property type="project" value="TreeGrafter"/>
</dbReference>
<keyword evidence="3" id="KW-0472">Membrane</keyword>
<evidence type="ECO:0000313" key="6">
    <source>
        <dbReference type="EMBL" id="OCH93224.1"/>
    </source>
</evidence>
<dbReference type="InterPro" id="IPR017937">
    <property type="entry name" value="Thioredoxin_CS"/>
</dbReference>
<dbReference type="GO" id="GO:0005783">
    <property type="term" value="C:endoplasmic reticulum"/>
    <property type="evidence" value="ECO:0007669"/>
    <property type="project" value="TreeGrafter"/>
</dbReference>
<dbReference type="InterPro" id="IPR036249">
    <property type="entry name" value="Thioredoxin-like_sf"/>
</dbReference>
<keyword evidence="2 4" id="KW-0732">Signal</keyword>
<accession>A0A8E2DP87</accession>
<protein>
    <submittedName>
        <fullName evidence="6">Thioredoxin-domain-containing protein</fullName>
    </submittedName>
</protein>
<feature type="signal peptide" evidence="4">
    <location>
        <begin position="1"/>
        <end position="25"/>
    </location>
</feature>
<keyword evidence="3" id="KW-1133">Transmembrane helix</keyword>
<dbReference type="CDD" id="cd02961">
    <property type="entry name" value="PDI_a_family"/>
    <property type="match status" value="2"/>
</dbReference>
<gene>
    <name evidence="6" type="ORF">OBBRIDRAFT_771854</name>
</gene>
<evidence type="ECO:0000313" key="7">
    <source>
        <dbReference type="Proteomes" id="UP000250043"/>
    </source>
</evidence>
<comment type="similarity">
    <text evidence="1">Belongs to the protein disulfide isomerase family.</text>
</comment>
<sequence length="585" mass="65747">MKFSPAIMQLPWSLLISSLTLAVAALPVESAQLLVLTPENFDNTISQGVWFVEHFSPYCGHCRKFAPTWEKLVEETEQLADPGIHLAQVNCAVHGDLCQKHNIKGYPQMNLYRNGEFAEEYGKSREYEFLAEYLSEHAEPTSPPPSVPQVTETAVPPAIVLQKDEDSYEAPAPSKDVNPNGSVLVLDNSNFYHAVAESPVFVKFFAPWCGHCKKLAPTWTQLAGLMQHRLTIAEVDCEENKALCMAEGVNGYPMLFYYAGSRDTKTEYTSGRKLPQLKAFAEKVSGPAVQELRYDELVAKVAEHPVLYLLLHSPSDPRTMNLVVEASKVLFGSPPLYTSTSSHFFTHFNVEAGQSVILALKDGEATRAAASYILSPNANTKTGKDALVSWLLRHRLPSAMELDSDSFQEVMYASHKPLVVIAATPASQVSSVAQQVRQIAQRWRHQKGDDAVVFTWMDADKWEKWLKSMYGVKAETAPRIVVSNHTRLVYYDVDQFGVPIELSQTSIFSAVNGALSRTIPYKHSENFVERMARYLNGRLIGIESYVTEYPWRVAFFFVVGLVAVFLFLRRFLRDDEEYLRKGRLD</sequence>
<name>A0A8E2DP87_9APHY</name>
<proteinExistence type="inferred from homology"/>
<feature type="chain" id="PRO_5034618744" evidence="4">
    <location>
        <begin position="26"/>
        <end position="585"/>
    </location>
</feature>
<feature type="domain" description="Thioredoxin" evidence="5">
    <location>
        <begin position="14"/>
        <end position="139"/>
    </location>
</feature>
<keyword evidence="7" id="KW-1185">Reference proteome</keyword>
<dbReference type="EMBL" id="KV722357">
    <property type="protein sequence ID" value="OCH93224.1"/>
    <property type="molecule type" value="Genomic_DNA"/>
</dbReference>
<dbReference type="InterPro" id="IPR051063">
    <property type="entry name" value="PDI"/>
</dbReference>
<dbReference type="OrthoDB" id="72053at2759"/>
<dbReference type="PANTHER" id="PTHR45672:SF3">
    <property type="entry name" value="THIOREDOXIN DOMAIN-CONTAINING PROTEIN 5"/>
    <property type="match status" value="1"/>
</dbReference>
<reference evidence="6 7" key="1">
    <citation type="submission" date="2016-07" db="EMBL/GenBank/DDBJ databases">
        <title>Draft genome of the white-rot fungus Obba rivulosa 3A-2.</title>
        <authorList>
            <consortium name="DOE Joint Genome Institute"/>
            <person name="Miettinen O."/>
            <person name="Riley R."/>
            <person name="Acob R."/>
            <person name="Barry K."/>
            <person name="Cullen D."/>
            <person name="De Vries R."/>
            <person name="Hainaut M."/>
            <person name="Hatakka A."/>
            <person name="Henrissat B."/>
            <person name="Hilden K."/>
            <person name="Kuo R."/>
            <person name="Labutti K."/>
            <person name="Lipzen A."/>
            <person name="Makela M.R."/>
            <person name="Sandor L."/>
            <person name="Spatafora J.W."/>
            <person name="Grigoriev I.V."/>
            <person name="Hibbett D.S."/>
        </authorList>
    </citation>
    <scope>NUCLEOTIDE SEQUENCE [LARGE SCALE GENOMIC DNA]</scope>
    <source>
        <strain evidence="6 7">3A-2</strain>
    </source>
</reference>
<dbReference type="Pfam" id="PF00085">
    <property type="entry name" value="Thioredoxin"/>
    <property type="match status" value="2"/>
</dbReference>
<dbReference type="GO" id="GO:0006457">
    <property type="term" value="P:protein folding"/>
    <property type="evidence" value="ECO:0007669"/>
    <property type="project" value="TreeGrafter"/>
</dbReference>
<dbReference type="PROSITE" id="PS00194">
    <property type="entry name" value="THIOREDOXIN_1"/>
    <property type="match status" value="1"/>
</dbReference>
<keyword evidence="3" id="KW-0812">Transmembrane</keyword>
<dbReference type="SUPFAM" id="SSF52833">
    <property type="entry name" value="Thioredoxin-like"/>
    <property type="match status" value="3"/>
</dbReference>
<evidence type="ECO:0000256" key="4">
    <source>
        <dbReference type="SAM" id="SignalP"/>
    </source>
</evidence>
<feature type="domain" description="Thioredoxin" evidence="5">
    <location>
        <begin position="141"/>
        <end position="286"/>
    </location>
</feature>
<dbReference type="Gene3D" id="3.40.30.10">
    <property type="entry name" value="Glutaredoxin"/>
    <property type="match status" value="3"/>
</dbReference>
<dbReference type="Proteomes" id="UP000250043">
    <property type="component" value="Unassembled WGS sequence"/>
</dbReference>
<evidence type="ECO:0000256" key="1">
    <source>
        <dbReference type="ARBA" id="ARBA00006347"/>
    </source>
</evidence>
<dbReference type="PANTHER" id="PTHR45672">
    <property type="entry name" value="PROTEIN DISULFIDE-ISOMERASE C17H9.14C-RELATED"/>
    <property type="match status" value="1"/>
</dbReference>
<dbReference type="InterPro" id="IPR013766">
    <property type="entry name" value="Thioredoxin_domain"/>
</dbReference>
<evidence type="ECO:0000256" key="3">
    <source>
        <dbReference type="SAM" id="Phobius"/>
    </source>
</evidence>
<feature type="transmembrane region" description="Helical" evidence="3">
    <location>
        <begin position="549"/>
        <end position="568"/>
    </location>
</feature>
<evidence type="ECO:0000259" key="5">
    <source>
        <dbReference type="PROSITE" id="PS51352"/>
    </source>
</evidence>
<dbReference type="AlphaFoldDB" id="A0A8E2DP87"/>
<dbReference type="PROSITE" id="PS51352">
    <property type="entry name" value="THIOREDOXIN_2"/>
    <property type="match status" value="2"/>
</dbReference>
<evidence type="ECO:0000256" key="2">
    <source>
        <dbReference type="ARBA" id="ARBA00022729"/>
    </source>
</evidence>